<evidence type="ECO:0000256" key="1">
    <source>
        <dbReference type="ARBA" id="ARBA00009922"/>
    </source>
</evidence>
<evidence type="ECO:0000256" key="4">
    <source>
        <dbReference type="ARBA" id="ARBA00022806"/>
    </source>
</evidence>
<evidence type="ECO:0000256" key="3">
    <source>
        <dbReference type="ARBA" id="ARBA00022801"/>
    </source>
</evidence>
<feature type="binding site" evidence="10">
    <location>
        <begin position="218"/>
        <end position="225"/>
    </location>
    <ligand>
        <name>ATP</name>
        <dbReference type="ChEBI" id="CHEBI:30616"/>
    </ligand>
</feature>
<evidence type="ECO:0000256" key="2">
    <source>
        <dbReference type="ARBA" id="ARBA00022741"/>
    </source>
</evidence>
<dbReference type="Proteomes" id="UP000036756">
    <property type="component" value="Unassembled WGS sequence"/>
</dbReference>
<dbReference type="RefSeq" id="WP_048571529.1">
    <property type="nucleotide sequence ID" value="NZ_LFVU01000028.1"/>
</dbReference>
<dbReference type="PANTHER" id="PTHR11070">
    <property type="entry name" value="UVRD / RECB / PCRA DNA HELICASE FAMILY MEMBER"/>
    <property type="match status" value="1"/>
</dbReference>
<gene>
    <name evidence="12" type="primary">helD</name>
    <name evidence="12" type="ORF">CLCY_1c03860</name>
</gene>
<dbReference type="Pfam" id="PF13538">
    <property type="entry name" value="UvrD_C_2"/>
    <property type="match status" value="1"/>
</dbReference>
<name>A0A0J8D5N5_CLOCY</name>
<sequence length="766" mass="88238">MNSKSHKDYKIEKERLDYTKEYLDKTLKAIEEYKSNTFVSMQEDMLDTDMSENSSAYIDMMLKSQVMDFAEKNYYAYKRAMDKPYFARIDYTAKGEEKVQRIYIGKTSLMKAEDNEMLIVDWRAPVASIYYDGRLGEVEYETADGIENGNLSLKRQLSIEKGELSEVLDIDITATDAFLQASLSANAESRLKDIASTIQAEQNKVIRAPLHQPIIIQGAAGSGKTTIALHRIAYFMYTYEKTFDPDNFLIIAPNNLFINYISEVLPELGVENVRQSTYVDFMKLLLGAKPKVNSRDDFLAEIIESKDDSTGEGVNVAKFKGSKEFIDIINSYIDSIEKEFLPEDDFVVRGKLLMENSEVRKMFLEDLTIYSFEKRIKEIEKSLKNKLSLVDKDIIKKIEFSYDMAISKERKSSGDPEERRKRVVALIEQRDEKLKLAEKEIKNAVKDYSKKFNIKKLNDYYKEVLSEKSLYEHSKGILSKKEAKAISRYSLERFNDKKIELEDLAPLVYLKHKIFGFDKKINVRSVVIDEAQDFSIFEFYALKEALGTTMFSLLGDMSQGIYSYRSFDSWQDVIELVFKNDKANYMTLVQSYRTTIEVMNLANEVIKALNNPDTVIAKPVIRHGEKPEYREFDNKDILIEGLEEKILKRQGENYKSIAILCKTLKECKSLKKLLDKSGKIQSVVLSDKNMEYEAGVILVPSHLAKGLEFDNVFIVNIGEEYGDSELDIKLLYVAITRTLHRLHIYSIKGKTPLLNDIKVKDSDIFS</sequence>
<dbReference type="GO" id="GO:0005524">
    <property type="term" value="F:ATP binding"/>
    <property type="evidence" value="ECO:0007669"/>
    <property type="project" value="UniProtKB-UniRule"/>
</dbReference>
<comment type="catalytic activity">
    <reaction evidence="9">
        <text>ATP + H2O = ADP + phosphate + H(+)</text>
        <dbReference type="Rhea" id="RHEA:13065"/>
        <dbReference type="ChEBI" id="CHEBI:15377"/>
        <dbReference type="ChEBI" id="CHEBI:15378"/>
        <dbReference type="ChEBI" id="CHEBI:30616"/>
        <dbReference type="ChEBI" id="CHEBI:43474"/>
        <dbReference type="ChEBI" id="CHEBI:456216"/>
        <dbReference type="EC" id="5.6.2.4"/>
    </reaction>
</comment>
<dbReference type="PANTHER" id="PTHR11070:SF17">
    <property type="entry name" value="DNA HELICASE IV"/>
    <property type="match status" value="1"/>
</dbReference>
<dbReference type="InterPro" id="IPR027785">
    <property type="entry name" value="UvrD-like_helicase_C"/>
</dbReference>
<dbReference type="PATRIC" id="fig|1121307.3.peg.751"/>
<feature type="domain" description="UvrD-like helicase ATP-binding" evidence="11">
    <location>
        <begin position="197"/>
        <end position="595"/>
    </location>
</feature>
<dbReference type="GO" id="GO:0043138">
    <property type="term" value="F:3'-5' DNA helicase activity"/>
    <property type="evidence" value="ECO:0007669"/>
    <property type="project" value="UniProtKB-EC"/>
</dbReference>
<protein>
    <recommendedName>
        <fullName evidence="8">DNA 3'-5' helicase</fullName>
        <ecNumber evidence="8">5.6.2.4</ecNumber>
    </recommendedName>
</protein>
<evidence type="ECO:0000313" key="13">
    <source>
        <dbReference type="Proteomes" id="UP000036756"/>
    </source>
</evidence>
<dbReference type="InterPro" id="IPR014016">
    <property type="entry name" value="UvrD-like_ATP-bd"/>
</dbReference>
<evidence type="ECO:0000256" key="7">
    <source>
        <dbReference type="ARBA" id="ARBA00034617"/>
    </source>
</evidence>
<keyword evidence="6" id="KW-0413">Isomerase</keyword>
<dbReference type="InterPro" id="IPR014017">
    <property type="entry name" value="DNA_helicase_UvrD-like_C"/>
</dbReference>
<dbReference type="InterPro" id="IPR013986">
    <property type="entry name" value="DExx_box_DNA_helicase_dom_sf"/>
</dbReference>
<dbReference type="EC" id="5.6.2.4" evidence="8"/>
<proteinExistence type="inferred from homology"/>
<evidence type="ECO:0000256" key="8">
    <source>
        <dbReference type="ARBA" id="ARBA00034808"/>
    </source>
</evidence>
<evidence type="ECO:0000256" key="5">
    <source>
        <dbReference type="ARBA" id="ARBA00022840"/>
    </source>
</evidence>
<organism evidence="12 13">
    <name type="scientific">Clostridium cylindrosporum DSM 605</name>
    <dbReference type="NCBI Taxonomy" id="1121307"/>
    <lineage>
        <taxon>Bacteria</taxon>
        <taxon>Bacillati</taxon>
        <taxon>Bacillota</taxon>
        <taxon>Clostridia</taxon>
        <taxon>Eubacteriales</taxon>
        <taxon>Clostridiaceae</taxon>
        <taxon>Clostridium</taxon>
    </lineage>
</organism>
<evidence type="ECO:0000313" key="12">
    <source>
        <dbReference type="EMBL" id="KMT21152.1"/>
    </source>
</evidence>
<dbReference type="GO" id="GO:0005829">
    <property type="term" value="C:cytosol"/>
    <property type="evidence" value="ECO:0007669"/>
    <property type="project" value="TreeGrafter"/>
</dbReference>
<keyword evidence="13" id="KW-1185">Reference proteome</keyword>
<comment type="caution">
    <text evidence="12">The sequence shown here is derived from an EMBL/GenBank/DDBJ whole genome shotgun (WGS) entry which is preliminary data.</text>
</comment>
<dbReference type="Pfam" id="PF00580">
    <property type="entry name" value="UvrD-helicase"/>
    <property type="match status" value="1"/>
</dbReference>
<keyword evidence="3 10" id="KW-0378">Hydrolase</keyword>
<dbReference type="Gene3D" id="1.10.10.160">
    <property type="match status" value="1"/>
</dbReference>
<dbReference type="SUPFAM" id="SSF52540">
    <property type="entry name" value="P-loop containing nucleoside triphosphate hydrolases"/>
    <property type="match status" value="1"/>
</dbReference>
<dbReference type="GO" id="GO:0016887">
    <property type="term" value="F:ATP hydrolysis activity"/>
    <property type="evidence" value="ECO:0007669"/>
    <property type="project" value="RHEA"/>
</dbReference>
<dbReference type="STRING" id="1121307.CLCY_1c03860"/>
<comment type="catalytic activity">
    <reaction evidence="7">
        <text>Couples ATP hydrolysis with the unwinding of duplex DNA by translocating in the 3'-5' direction.</text>
        <dbReference type="EC" id="5.6.2.4"/>
    </reaction>
</comment>
<comment type="similarity">
    <text evidence="1">Belongs to the helicase family. UvrD subfamily.</text>
</comment>
<keyword evidence="5 10" id="KW-0067">ATP-binding</keyword>
<keyword evidence="4 10" id="KW-0347">Helicase</keyword>
<dbReference type="AlphaFoldDB" id="A0A0J8D5N5"/>
<dbReference type="GO" id="GO:0000725">
    <property type="term" value="P:recombinational repair"/>
    <property type="evidence" value="ECO:0007669"/>
    <property type="project" value="TreeGrafter"/>
</dbReference>
<dbReference type="OrthoDB" id="9787585at2"/>
<dbReference type="PROSITE" id="PS51198">
    <property type="entry name" value="UVRD_HELICASE_ATP_BIND"/>
    <property type="match status" value="1"/>
</dbReference>
<dbReference type="NCBIfam" id="NF041464">
    <property type="entry name" value="HelD_BACSU"/>
    <property type="match status" value="1"/>
</dbReference>
<evidence type="ECO:0000259" key="11">
    <source>
        <dbReference type="PROSITE" id="PS51198"/>
    </source>
</evidence>
<dbReference type="InterPro" id="IPR048228">
    <property type="entry name" value="HelD_bacillota"/>
</dbReference>
<dbReference type="InterPro" id="IPR027417">
    <property type="entry name" value="P-loop_NTPase"/>
</dbReference>
<dbReference type="Pfam" id="PF13361">
    <property type="entry name" value="UvrD_C"/>
    <property type="match status" value="1"/>
</dbReference>
<evidence type="ECO:0000256" key="9">
    <source>
        <dbReference type="ARBA" id="ARBA00048988"/>
    </source>
</evidence>
<accession>A0A0J8D5N5</accession>
<dbReference type="EMBL" id="LFVU01000028">
    <property type="protein sequence ID" value="KMT21152.1"/>
    <property type="molecule type" value="Genomic_DNA"/>
</dbReference>
<evidence type="ECO:0000256" key="10">
    <source>
        <dbReference type="PROSITE-ProRule" id="PRU00560"/>
    </source>
</evidence>
<dbReference type="InterPro" id="IPR000212">
    <property type="entry name" value="DNA_helicase_UvrD/REP"/>
</dbReference>
<reference evidence="12 13" key="1">
    <citation type="submission" date="2015-06" db="EMBL/GenBank/DDBJ databases">
        <title>Draft genome sequence of the purine-degrading Clostridium cylindrosporum HC-1 (DSM 605).</title>
        <authorList>
            <person name="Poehlein A."/>
            <person name="Schiel-Bengelsdorf B."/>
            <person name="Bengelsdorf F."/>
            <person name="Daniel R."/>
            <person name="Duerre P."/>
        </authorList>
    </citation>
    <scope>NUCLEOTIDE SEQUENCE [LARGE SCALE GENOMIC DNA]</scope>
    <source>
        <strain evidence="12 13">DSM 605</strain>
    </source>
</reference>
<evidence type="ECO:0000256" key="6">
    <source>
        <dbReference type="ARBA" id="ARBA00023235"/>
    </source>
</evidence>
<keyword evidence="2 10" id="KW-0547">Nucleotide-binding</keyword>
<dbReference type="Gene3D" id="3.40.50.300">
    <property type="entry name" value="P-loop containing nucleotide triphosphate hydrolases"/>
    <property type="match status" value="3"/>
</dbReference>
<dbReference type="GO" id="GO:0003677">
    <property type="term" value="F:DNA binding"/>
    <property type="evidence" value="ECO:0007669"/>
    <property type="project" value="InterPro"/>
</dbReference>